<reference evidence="2" key="1">
    <citation type="submission" date="2019-12" db="EMBL/GenBank/DDBJ databases">
        <title>Actinomadura physcomitrii sp. nov., a novel actinomycete isolated from moss [Physcomitrium sphaericum (Ludw) Fuernr].</title>
        <authorList>
            <person name="Zhuang X."/>
        </authorList>
    </citation>
    <scope>NUCLEOTIDE SEQUENCE [LARGE SCALE GENOMIC DNA]</scope>
    <source>
        <strain evidence="2">LD22</strain>
    </source>
</reference>
<dbReference type="InterPro" id="IPR001387">
    <property type="entry name" value="Cro/C1-type_HTH"/>
</dbReference>
<dbReference type="SMART" id="SM00530">
    <property type="entry name" value="HTH_XRE"/>
    <property type="match status" value="1"/>
</dbReference>
<dbReference type="Pfam" id="PF19054">
    <property type="entry name" value="DUF5753"/>
    <property type="match status" value="1"/>
</dbReference>
<gene>
    <name evidence="2" type="ORF">F8568_032415</name>
</gene>
<dbReference type="Pfam" id="PF13560">
    <property type="entry name" value="HTH_31"/>
    <property type="match status" value="1"/>
</dbReference>
<evidence type="ECO:0000259" key="1">
    <source>
        <dbReference type="PROSITE" id="PS50943"/>
    </source>
</evidence>
<evidence type="ECO:0000313" key="3">
    <source>
        <dbReference type="Proteomes" id="UP000462055"/>
    </source>
</evidence>
<organism evidence="2 3">
    <name type="scientific">Actinomadura physcomitrii</name>
    <dbReference type="NCBI Taxonomy" id="2650748"/>
    <lineage>
        <taxon>Bacteria</taxon>
        <taxon>Bacillati</taxon>
        <taxon>Actinomycetota</taxon>
        <taxon>Actinomycetes</taxon>
        <taxon>Streptosporangiales</taxon>
        <taxon>Thermomonosporaceae</taxon>
        <taxon>Actinomadura</taxon>
    </lineage>
</organism>
<evidence type="ECO:0000313" key="2">
    <source>
        <dbReference type="EMBL" id="MWA04989.1"/>
    </source>
</evidence>
<accession>A0A6I4MQ84</accession>
<dbReference type="AlphaFoldDB" id="A0A6I4MQ84"/>
<dbReference type="InterPro" id="IPR043917">
    <property type="entry name" value="DUF5753"/>
</dbReference>
<dbReference type="CDD" id="cd00093">
    <property type="entry name" value="HTH_XRE"/>
    <property type="match status" value="1"/>
</dbReference>
<keyword evidence="3" id="KW-1185">Reference proteome</keyword>
<dbReference type="EMBL" id="WBMS02000032">
    <property type="protein sequence ID" value="MWA04989.1"/>
    <property type="molecule type" value="Genomic_DNA"/>
</dbReference>
<dbReference type="Proteomes" id="UP000462055">
    <property type="component" value="Unassembled WGS sequence"/>
</dbReference>
<name>A0A6I4MQ84_9ACTN</name>
<protein>
    <submittedName>
        <fullName evidence="2">Helix-turn-helix domain-containing protein</fullName>
    </submittedName>
</protein>
<dbReference type="PROSITE" id="PS50943">
    <property type="entry name" value="HTH_CROC1"/>
    <property type="match status" value="1"/>
</dbReference>
<dbReference type="Gene3D" id="1.10.260.40">
    <property type="entry name" value="lambda repressor-like DNA-binding domains"/>
    <property type="match status" value="1"/>
</dbReference>
<dbReference type="InterPro" id="IPR010982">
    <property type="entry name" value="Lambda_DNA-bd_dom_sf"/>
</dbReference>
<dbReference type="SUPFAM" id="SSF47413">
    <property type="entry name" value="lambda repressor-like DNA-binding domains"/>
    <property type="match status" value="1"/>
</dbReference>
<sequence length="302" mass="33600">MSWKRDSRCSRTRGGVLISPYVRRLRLAAELRELREGAGVSAQDLAKRSGVYRQMISKLENAHVAPNQEDVQRLLDVLGVEGDKWTQLVQITAEAAAHGWWESSGIGERQARFANLEAGASVIREYQQNLIPGLLQTEEFIATRLANTELPLPPDAEVAGVLKGRVGRQRMLHRPAGPSYEVILDEVVLRRRSVPAEVFRRQLGHIVELSRQDERVTVRVLPVDAEIPGYNIPECSFSMYTYPDDGDPSVVALEAVTTDLVLTDPEQTAQFEMVYGGLVRAALSTERSREMLADAADSLPSR</sequence>
<dbReference type="GO" id="GO:0003677">
    <property type="term" value="F:DNA binding"/>
    <property type="evidence" value="ECO:0007669"/>
    <property type="project" value="InterPro"/>
</dbReference>
<proteinExistence type="predicted"/>
<comment type="caution">
    <text evidence="2">The sequence shown here is derived from an EMBL/GenBank/DDBJ whole genome shotgun (WGS) entry which is preliminary data.</text>
</comment>
<feature type="domain" description="HTH cro/C1-type" evidence="1">
    <location>
        <begin position="31"/>
        <end position="85"/>
    </location>
</feature>